<keyword evidence="3" id="KW-1185">Reference proteome</keyword>
<dbReference type="OrthoDB" id="5195572at2"/>
<accession>A0A4P6MRS7</accession>
<evidence type="ECO:0000256" key="1">
    <source>
        <dbReference type="SAM" id="Phobius"/>
    </source>
</evidence>
<sequence length="62" mass="6454">MAEYGVGTVTEAASDEVSTDGLLPDAAAEAGPWVILSAVLVVLAMTGLGLVLWSVRVRRRGR</sequence>
<keyword evidence="1" id="KW-0812">Transmembrane</keyword>
<dbReference type="KEGG" id="jli:EXU32_04045"/>
<dbReference type="RefSeq" id="WP_130628744.1">
    <property type="nucleotide sequence ID" value="NZ_CP036164.1"/>
</dbReference>
<organism evidence="2 3">
    <name type="scientific">Janibacter limosus</name>
    <dbReference type="NCBI Taxonomy" id="53458"/>
    <lineage>
        <taxon>Bacteria</taxon>
        <taxon>Bacillati</taxon>
        <taxon>Actinomycetota</taxon>
        <taxon>Actinomycetes</taxon>
        <taxon>Micrococcales</taxon>
        <taxon>Intrasporangiaceae</taxon>
        <taxon>Janibacter</taxon>
    </lineage>
</organism>
<dbReference type="AlphaFoldDB" id="A0A4P6MRS7"/>
<evidence type="ECO:0000313" key="3">
    <source>
        <dbReference type="Proteomes" id="UP000290408"/>
    </source>
</evidence>
<gene>
    <name evidence="2" type="ORF">EXU32_04045</name>
</gene>
<evidence type="ECO:0000313" key="2">
    <source>
        <dbReference type="EMBL" id="QBF45506.1"/>
    </source>
</evidence>
<proteinExistence type="predicted"/>
<keyword evidence="1" id="KW-1133">Transmembrane helix</keyword>
<dbReference type="Proteomes" id="UP000290408">
    <property type="component" value="Chromosome"/>
</dbReference>
<feature type="transmembrane region" description="Helical" evidence="1">
    <location>
        <begin position="33"/>
        <end position="55"/>
    </location>
</feature>
<reference evidence="2 3" key="1">
    <citation type="submission" date="2019-02" db="EMBL/GenBank/DDBJ databases">
        <title>Genomic data mining of an Antarctic deep-sea actinobacterium, Janibacterlimosus P3-3-X1.</title>
        <authorList>
            <person name="Liao L."/>
            <person name="Chen B."/>
        </authorList>
    </citation>
    <scope>NUCLEOTIDE SEQUENCE [LARGE SCALE GENOMIC DNA]</scope>
    <source>
        <strain evidence="2 3">P3-3-X1</strain>
    </source>
</reference>
<name>A0A4P6MRS7_9MICO</name>
<dbReference type="EMBL" id="CP036164">
    <property type="protein sequence ID" value="QBF45506.1"/>
    <property type="molecule type" value="Genomic_DNA"/>
</dbReference>
<protein>
    <submittedName>
        <fullName evidence="2">Uncharacterized protein</fullName>
    </submittedName>
</protein>
<keyword evidence="1" id="KW-0472">Membrane</keyword>